<dbReference type="Gene3D" id="2.40.10.120">
    <property type="match status" value="1"/>
</dbReference>
<protein>
    <submittedName>
        <fullName evidence="1">Serine protease</fullName>
    </submittedName>
</protein>
<comment type="caution">
    <text evidence="1">The sequence shown here is derived from an EMBL/GenBank/DDBJ whole genome shotgun (WGS) entry which is preliminary data.</text>
</comment>
<dbReference type="InterPro" id="IPR009003">
    <property type="entry name" value="Peptidase_S1_PA"/>
</dbReference>
<dbReference type="Pfam" id="PF13365">
    <property type="entry name" value="Trypsin_2"/>
    <property type="match status" value="1"/>
</dbReference>
<reference evidence="1" key="1">
    <citation type="journal article" date="2020" name="mSystems">
        <title>Genome- and Community-Level Interaction Insights into Carbon Utilization and Element Cycling Functions of Hydrothermarchaeota in Hydrothermal Sediment.</title>
        <authorList>
            <person name="Zhou Z."/>
            <person name="Liu Y."/>
            <person name="Xu W."/>
            <person name="Pan J."/>
            <person name="Luo Z.H."/>
            <person name="Li M."/>
        </authorList>
    </citation>
    <scope>NUCLEOTIDE SEQUENCE [LARGE SCALE GENOMIC DNA]</scope>
    <source>
        <strain evidence="1">SpSt-897</strain>
    </source>
</reference>
<dbReference type="AlphaFoldDB" id="A0A7C3V4L5"/>
<dbReference type="SUPFAM" id="SSF50494">
    <property type="entry name" value="Trypsin-like serine proteases"/>
    <property type="match status" value="1"/>
</dbReference>
<dbReference type="GO" id="GO:0008233">
    <property type="term" value="F:peptidase activity"/>
    <property type="evidence" value="ECO:0007669"/>
    <property type="project" value="UniProtKB-KW"/>
</dbReference>
<dbReference type="EMBL" id="DTMF01000128">
    <property type="protein sequence ID" value="HGF33695.1"/>
    <property type="molecule type" value="Genomic_DNA"/>
</dbReference>
<organism evidence="1">
    <name type="scientific">Desulfobacca acetoxidans</name>
    <dbReference type="NCBI Taxonomy" id="60893"/>
    <lineage>
        <taxon>Bacteria</taxon>
        <taxon>Pseudomonadati</taxon>
        <taxon>Thermodesulfobacteriota</taxon>
        <taxon>Desulfobaccia</taxon>
        <taxon>Desulfobaccales</taxon>
        <taxon>Desulfobaccaceae</taxon>
        <taxon>Desulfobacca</taxon>
    </lineage>
</organism>
<keyword evidence="1" id="KW-0645">Protease</keyword>
<sequence length="264" mass="29920">MDQEKLMQEVLAPVSRIRAAKGRGSGTIIHSSAEGTYLLTNFHVVEDNISYKEVWDELLRRDVKKEFTSQVEVDTYKFGEKGDVQGIFTTNADIILGNKQQDLALLKLRTEVTFSTAKLYPEDKAERVPLLSELTCAGAAMGEKPIVTTGLLNGIQIEIDNYEYWLSSAPSIFGNSGGAVFTRWDGAWHYLGIPSRIRVAILGFAADAITHMGYFIPISRIYHWLRDNCYEYLWCPEVSKEDCDRRREEMRKEQLALAAIREKG</sequence>
<keyword evidence="1" id="KW-0378">Hydrolase</keyword>
<evidence type="ECO:0000313" key="1">
    <source>
        <dbReference type="EMBL" id="HGF33695.1"/>
    </source>
</evidence>
<name>A0A7C3V4L5_9BACT</name>
<proteinExistence type="predicted"/>
<gene>
    <name evidence="1" type="ORF">ENW96_04795</name>
</gene>
<accession>A0A7C3V4L5</accession>
<dbReference type="GO" id="GO:0006508">
    <property type="term" value="P:proteolysis"/>
    <property type="evidence" value="ECO:0007669"/>
    <property type="project" value="UniProtKB-KW"/>
</dbReference>